<evidence type="ECO:0000313" key="2">
    <source>
        <dbReference type="EMBL" id="OGG70047.1"/>
    </source>
</evidence>
<evidence type="ECO:0000313" key="3">
    <source>
        <dbReference type="Proteomes" id="UP000176914"/>
    </source>
</evidence>
<dbReference type="EMBL" id="MFLL01000006">
    <property type="protein sequence ID" value="OGG70047.1"/>
    <property type="molecule type" value="Genomic_DNA"/>
</dbReference>
<reference evidence="2 3" key="1">
    <citation type="journal article" date="2016" name="Nat. Commun.">
        <title>Thousands of microbial genomes shed light on interconnected biogeochemical processes in an aquifer system.</title>
        <authorList>
            <person name="Anantharaman K."/>
            <person name="Brown C.T."/>
            <person name="Hug L.A."/>
            <person name="Sharon I."/>
            <person name="Castelle C.J."/>
            <person name="Probst A.J."/>
            <person name="Thomas B.C."/>
            <person name="Singh A."/>
            <person name="Wilkins M.J."/>
            <person name="Karaoz U."/>
            <person name="Brodie E.L."/>
            <person name="Williams K.H."/>
            <person name="Hubbard S.S."/>
            <person name="Banfield J.F."/>
        </authorList>
    </citation>
    <scope>NUCLEOTIDE SEQUENCE [LARGE SCALE GENOMIC DNA]</scope>
</reference>
<protein>
    <submittedName>
        <fullName evidence="2">Uncharacterized protein</fullName>
    </submittedName>
</protein>
<evidence type="ECO:0000256" key="1">
    <source>
        <dbReference type="SAM" id="MobiDB-lite"/>
    </source>
</evidence>
<dbReference type="AlphaFoldDB" id="A0A1F6E900"/>
<dbReference type="Proteomes" id="UP000176914">
    <property type="component" value="Unassembled WGS sequence"/>
</dbReference>
<feature type="compositionally biased region" description="Basic and acidic residues" evidence="1">
    <location>
        <begin position="101"/>
        <end position="122"/>
    </location>
</feature>
<proteinExistence type="predicted"/>
<sequence length="134" mass="15337">MIVAIVIFFLSLLGIVGLFGLKHWEEQKQRVVAQDMRVRADERALEFKTWLENSRGEFKKLPPALLRLSRIAIHEAALGAAASARFIERQAHRLADMVSHKHHFERREPRSDFLKQMTDHKNGNGAGLGEKDNI</sequence>
<comment type="caution">
    <text evidence="2">The sequence shown here is derived from an EMBL/GenBank/DDBJ whole genome shotgun (WGS) entry which is preliminary data.</text>
</comment>
<organism evidence="2 3">
    <name type="scientific">Candidatus Kaiserbacteria bacterium RIFCSPHIGHO2_02_FULL_55_25</name>
    <dbReference type="NCBI Taxonomy" id="1798498"/>
    <lineage>
        <taxon>Bacteria</taxon>
        <taxon>Candidatus Kaiseribacteriota</taxon>
    </lineage>
</organism>
<feature type="region of interest" description="Disordered" evidence="1">
    <location>
        <begin position="101"/>
        <end position="134"/>
    </location>
</feature>
<name>A0A1F6E900_9BACT</name>
<gene>
    <name evidence="2" type="ORF">A3C20_02655</name>
</gene>
<accession>A0A1F6E900</accession>